<sequence>MPKQYVVCGRLVPRLGTRHISLLLVALALFSIFSLLFTLPASPLPASASRLQEAAKFSVPQSFKSPWVDKLNPFKQPAHQPPRQKNDTDGESWWYADWKWLTMPFSSSVTLSENRAVLPVLKLRTPIYCYYDNTVDDKDHASRDAESDLLLTWRRAWWAQGFKPIILSPAEAMNNPMYEEVQKLEGLKASLRTDMMRWLAWENMGGGLLADRLLFPMGGHNDPLLTYLRRGEFPKLTRWKTLDDGIFAGPKAEVRAAIKLVIAAAPGIKDAKDFLEAVQSDSKTADPFAVDGTSHSLAYYSPQKIKSSYSKVDEAIKSSKAAGLKSLNQLITSHLHITWQNTFSDGIAVVKPLPEHTTHLIAPALDLASRLAHCPESPLPDSCPPNRPDCTPCDDSKPMKITTPSSYSNSTTLYTLGTVPHPYTLATLTSRRKILDIPWIRRKSPRDAWITELTSSLFPDQPLISSGPRILRFKEAVASDRAADRSLWLPAEQSHVDLPESDLPWHFGFALPDRATYADDTSQSPEKKKEEEEGEEEEEEIIIRLAQEVVLAETSTLQKLLSGKSWGRKKSKSTSDKKNELPPKELAALRDAVEAWNLADTEAWRFARAYLARETVERRKWEEEEAKFAGGMGSERRSSDHSHHDRGLGGG</sequence>
<dbReference type="PANTHER" id="PTHR42055:SF1">
    <property type="entry name" value="YALI0E03476P"/>
    <property type="match status" value="1"/>
</dbReference>
<dbReference type="AlphaFoldDB" id="A0AAN6QCA1"/>
<evidence type="ECO:0000313" key="3">
    <source>
        <dbReference type="Proteomes" id="UP001302812"/>
    </source>
</evidence>
<feature type="region of interest" description="Disordered" evidence="1">
    <location>
        <begin position="621"/>
        <end position="651"/>
    </location>
</feature>
<feature type="region of interest" description="Disordered" evidence="1">
    <location>
        <begin position="516"/>
        <end position="539"/>
    </location>
</feature>
<gene>
    <name evidence="2" type="ORF">N656DRAFT_785202</name>
</gene>
<dbReference type="RefSeq" id="XP_064665135.1">
    <property type="nucleotide sequence ID" value="XM_064816327.1"/>
</dbReference>
<evidence type="ECO:0000256" key="1">
    <source>
        <dbReference type="SAM" id="MobiDB-lite"/>
    </source>
</evidence>
<feature type="compositionally biased region" description="Basic and acidic residues" evidence="1">
    <location>
        <begin position="634"/>
        <end position="651"/>
    </location>
</feature>
<comment type="caution">
    <text evidence="2">The sequence shown here is derived from an EMBL/GenBank/DDBJ whole genome shotgun (WGS) entry which is preliminary data.</text>
</comment>
<accession>A0AAN6QCA1</accession>
<dbReference type="GeneID" id="89940452"/>
<reference evidence="2" key="2">
    <citation type="submission" date="2023-05" db="EMBL/GenBank/DDBJ databases">
        <authorList>
            <consortium name="Lawrence Berkeley National Laboratory"/>
            <person name="Steindorff A."/>
            <person name="Hensen N."/>
            <person name="Bonometti L."/>
            <person name="Westerberg I."/>
            <person name="Brannstrom I.O."/>
            <person name="Guillou S."/>
            <person name="Cros-Aarteil S."/>
            <person name="Calhoun S."/>
            <person name="Haridas S."/>
            <person name="Kuo A."/>
            <person name="Mondo S."/>
            <person name="Pangilinan J."/>
            <person name="Riley R."/>
            <person name="Labutti K."/>
            <person name="Andreopoulos B."/>
            <person name="Lipzen A."/>
            <person name="Chen C."/>
            <person name="Yanf M."/>
            <person name="Daum C."/>
            <person name="Ng V."/>
            <person name="Clum A."/>
            <person name="Ohm R."/>
            <person name="Martin F."/>
            <person name="Silar P."/>
            <person name="Natvig D."/>
            <person name="Lalanne C."/>
            <person name="Gautier V."/>
            <person name="Ament-Velasquez S.L."/>
            <person name="Kruys A."/>
            <person name="Hutchinson M.I."/>
            <person name="Powell A.J."/>
            <person name="Barry K."/>
            <person name="Miller A.N."/>
            <person name="Grigoriev I.V."/>
            <person name="Debuchy R."/>
            <person name="Gladieux P."/>
            <person name="Thoren M.H."/>
            <person name="Johannesson H."/>
        </authorList>
    </citation>
    <scope>NUCLEOTIDE SEQUENCE</scope>
    <source>
        <strain evidence="2">CBS 508.74</strain>
    </source>
</reference>
<evidence type="ECO:0000313" key="2">
    <source>
        <dbReference type="EMBL" id="KAK4107565.1"/>
    </source>
</evidence>
<organism evidence="2 3">
    <name type="scientific">Canariomyces notabilis</name>
    <dbReference type="NCBI Taxonomy" id="2074819"/>
    <lineage>
        <taxon>Eukaryota</taxon>
        <taxon>Fungi</taxon>
        <taxon>Dikarya</taxon>
        <taxon>Ascomycota</taxon>
        <taxon>Pezizomycotina</taxon>
        <taxon>Sordariomycetes</taxon>
        <taxon>Sordariomycetidae</taxon>
        <taxon>Sordariales</taxon>
        <taxon>Chaetomiaceae</taxon>
        <taxon>Canariomyces</taxon>
    </lineage>
</organism>
<dbReference type="PANTHER" id="PTHR42055">
    <property type="entry name" value="YALI0E03476P"/>
    <property type="match status" value="1"/>
</dbReference>
<dbReference type="Proteomes" id="UP001302812">
    <property type="component" value="Unassembled WGS sequence"/>
</dbReference>
<feature type="compositionally biased region" description="Basic and acidic residues" evidence="1">
    <location>
        <begin position="573"/>
        <end position="583"/>
    </location>
</feature>
<keyword evidence="3" id="KW-1185">Reference proteome</keyword>
<proteinExistence type="predicted"/>
<name>A0AAN6QCA1_9PEZI</name>
<feature type="region of interest" description="Disordered" evidence="1">
    <location>
        <begin position="562"/>
        <end position="583"/>
    </location>
</feature>
<dbReference type="EMBL" id="MU853372">
    <property type="protein sequence ID" value="KAK4107565.1"/>
    <property type="molecule type" value="Genomic_DNA"/>
</dbReference>
<reference evidence="2" key="1">
    <citation type="journal article" date="2023" name="Mol. Phylogenet. Evol.">
        <title>Genome-scale phylogeny and comparative genomics of the fungal order Sordariales.</title>
        <authorList>
            <person name="Hensen N."/>
            <person name="Bonometti L."/>
            <person name="Westerberg I."/>
            <person name="Brannstrom I.O."/>
            <person name="Guillou S."/>
            <person name="Cros-Aarteil S."/>
            <person name="Calhoun S."/>
            <person name="Haridas S."/>
            <person name="Kuo A."/>
            <person name="Mondo S."/>
            <person name="Pangilinan J."/>
            <person name="Riley R."/>
            <person name="LaButti K."/>
            <person name="Andreopoulos B."/>
            <person name="Lipzen A."/>
            <person name="Chen C."/>
            <person name="Yan M."/>
            <person name="Daum C."/>
            <person name="Ng V."/>
            <person name="Clum A."/>
            <person name="Steindorff A."/>
            <person name="Ohm R.A."/>
            <person name="Martin F."/>
            <person name="Silar P."/>
            <person name="Natvig D.O."/>
            <person name="Lalanne C."/>
            <person name="Gautier V."/>
            <person name="Ament-Velasquez S.L."/>
            <person name="Kruys A."/>
            <person name="Hutchinson M.I."/>
            <person name="Powell A.J."/>
            <person name="Barry K."/>
            <person name="Miller A.N."/>
            <person name="Grigoriev I.V."/>
            <person name="Debuchy R."/>
            <person name="Gladieux P."/>
            <person name="Hiltunen Thoren M."/>
            <person name="Johannesson H."/>
        </authorList>
    </citation>
    <scope>NUCLEOTIDE SEQUENCE</scope>
    <source>
        <strain evidence="2">CBS 508.74</strain>
    </source>
</reference>
<protein>
    <submittedName>
        <fullName evidence="2">Uncharacterized protein</fullName>
    </submittedName>
</protein>